<evidence type="ECO:0000259" key="6">
    <source>
        <dbReference type="Pfam" id="PF25975"/>
    </source>
</evidence>
<comment type="similarity">
    <text evidence="1">Belongs to the membrane fusion protein (MFP) (TC 8.A.1) family.</text>
</comment>
<evidence type="ECO:0000313" key="8">
    <source>
        <dbReference type="Proteomes" id="UP000247792"/>
    </source>
</evidence>
<feature type="domain" description="CusB-like beta-barrel" evidence="4">
    <location>
        <begin position="259"/>
        <end position="330"/>
    </location>
</feature>
<proteinExistence type="inferred from homology"/>
<dbReference type="FunFam" id="2.40.30.170:FF:000010">
    <property type="entry name" value="Efflux RND transporter periplasmic adaptor subunit"/>
    <property type="match status" value="1"/>
</dbReference>
<evidence type="ECO:0000256" key="2">
    <source>
        <dbReference type="SAM" id="Coils"/>
    </source>
</evidence>
<evidence type="ECO:0000313" key="7">
    <source>
        <dbReference type="EMBL" id="PXX47819.1"/>
    </source>
</evidence>
<feature type="domain" description="CzcB-like C-terminal circularly permuted SH3-like" evidence="6">
    <location>
        <begin position="340"/>
        <end position="394"/>
    </location>
</feature>
<evidence type="ECO:0000259" key="4">
    <source>
        <dbReference type="Pfam" id="PF25954"/>
    </source>
</evidence>
<dbReference type="InterPro" id="IPR006143">
    <property type="entry name" value="RND_pump_MFP"/>
</dbReference>
<keyword evidence="3" id="KW-0472">Membrane</keyword>
<comment type="caution">
    <text evidence="7">The sequence shown here is derived from an EMBL/GenBank/DDBJ whole genome shotgun (WGS) entry which is preliminary data.</text>
</comment>
<dbReference type="Pfam" id="PF25975">
    <property type="entry name" value="CzcB_C"/>
    <property type="match status" value="1"/>
</dbReference>
<dbReference type="Proteomes" id="UP000247792">
    <property type="component" value="Unassembled WGS sequence"/>
</dbReference>
<dbReference type="GO" id="GO:1990281">
    <property type="term" value="C:efflux pump complex"/>
    <property type="evidence" value="ECO:0007669"/>
    <property type="project" value="TreeGrafter"/>
</dbReference>
<dbReference type="GO" id="GO:0015562">
    <property type="term" value="F:efflux transmembrane transporter activity"/>
    <property type="evidence" value="ECO:0007669"/>
    <property type="project" value="TreeGrafter"/>
</dbReference>
<evidence type="ECO:0000256" key="1">
    <source>
        <dbReference type="ARBA" id="ARBA00009477"/>
    </source>
</evidence>
<dbReference type="InterPro" id="IPR058647">
    <property type="entry name" value="BSH_CzcB-like"/>
</dbReference>
<dbReference type="Pfam" id="PF25954">
    <property type="entry name" value="Beta-barrel_RND_2"/>
    <property type="match status" value="1"/>
</dbReference>
<dbReference type="Gene3D" id="1.10.287.470">
    <property type="entry name" value="Helix hairpin bin"/>
    <property type="match status" value="1"/>
</dbReference>
<reference evidence="7 8" key="1">
    <citation type="submission" date="2018-05" db="EMBL/GenBank/DDBJ databases">
        <title>Genomic Encyclopedia of Type Strains, Phase IV (KMG-IV): sequencing the most valuable type-strain genomes for metagenomic binning, comparative biology and taxonomic classification.</title>
        <authorList>
            <person name="Goeker M."/>
        </authorList>
    </citation>
    <scope>NUCLEOTIDE SEQUENCE [LARGE SCALE GENOMIC DNA]</scope>
    <source>
        <strain evidence="7 8">DSM 19792</strain>
    </source>
</reference>
<dbReference type="InterPro" id="IPR058792">
    <property type="entry name" value="Beta-barrel_RND_2"/>
</dbReference>
<dbReference type="Gene3D" id="2.40.420.20">
    <property type="match status" value="1"/>
</dbReference>
<keyword evidence="3" id="KW-0812">Transmembrane</keyword>
<evidence type="ECO:0000259" key="5">
    <source>
        <dbReference type="Pfam" id="PF25973"/>
    </source>
</evidence>
<dbReference type="AlphaFoldDB" id="A0A318JK59"/>
<accession>A0A318JK59</accession>
<dbReference type="Gene3D" id="2.40.50.100">
    <property type="match status" value="1"/>
</dbReference>
<dbReference type="Gene3D" id="2.40.30.170">
    <property type="match status" value="1"/>
</dbReference>
<keyword evidence="2" id="KW-0175">Coiled coil</keyword>
<dbReference type="EMBL" id="QJKB01000001">
    <property type="protein sequence ID" value="PXX47819.1"/>
    <property type="molecule type" value="Genomic_DNA"/>
</dbReference>
<dbReference type="PANTHER" id="PTHR30469">
    <property type="entry name" value="MULTIDRUG RESISTANCE PROTEIN MDTA"/>
    <property type="match status" value="1"/>
</dbReference>
<keyword evidence="8" id="KW-1185">Reference proteome</keyword>
<name>A0A318JK59_9BURK</name>
<sequence length="417" mass="44688">MQNKVWPAWRQSGRGAESHWNKFIMQNKSYFRNAQGQLLWRTPVVAVVVLVISGALWFAYSSKTTAQASTSEKKAADKEVIFELAAADIASAELKELSAQLPVSGSLVPESQVTVRAKVIAEVAEAPLQEGVAVQKGQIIARFTAADLHARLTTQEAAVDEAQARLALAQKNRLSNETLLKQNYISQNAYDTTHNGLELAQASLKSALSQKQVAQLALADTQVRSPLDGFISKRHVQPGEKVSPDTALYSIVNLSHMTLEAQVPASEIPRVKAGQKVVFHVDGFGGREFVGKVARINPATEAGSRSMMVYVAVDNADAVLKGGMFAKGNLVLEKTAAVTTVPLTAVRQVNGADVVYQIVNNQVKMQAVKLGMRSEDEGKVQIVQGLDVGAVLIAARLDGVKAGSKVKMPQANAATKG</sequence>
<feature type="domain" description="CzcB-like barrel-sandwich hybrid" evidence="5">
    <location>
        <begin position="113"/>
        <end position="252"/>
    </location>
</feature>
<protein>
    <submittedName>
        <fullName evidence="7">RND family efflux transporter MFP subunit</fullName>
    </submittedName>
</protein>
<evidence type="ECO:0000256" key="3">
    <source>
        <dbReference type="SAM" id="Phobius"/>
    </source>
</evidence>
<dbReference type="InterPro" id="IPR058649">
    <property type="entry name" value="CzcB_C"/>
</dbReference>
<dbReference type="NCBIfam" id="TIGR01730">
    <property type="entry name" value="RND_mfp"/>
    <property type="match status" value="1"/>
</dbReference>
<keyword evidence="3" id="KW-1133">Transmembrane helix</keyword>
<dbReference type="SUPFAM" id="SSF111369">
    <property type="entry name" value="HlyD-like secretion proteins"/>
    <property type="match status" value="1"/>
</dbReference>
<organism evidence="7 8">
    <name type="scientific">Undibacterium pigrum</name>
    <dbReference type="NCBI Taxonomy" id="401470"/>
    <lineage>
        <taxon>Bacteria</taxon>
        <taxon>Pseudomonadati</taxon>
        <taxon>Pseudomonadota</taxon>
        <taxon>Betaproteobacteria</taxon>
        <taxon>Burkholderiales</taxon>
        <taxon>Oxalobacteraceae</taxon>
        <taxon>Undibacterium</taxon>
    </lineage>
</organism>
<gene>
    <name evidence="7" type="ORF">DFR42_1011418</name>
</gene>
<dbReference type="Pfam" id="PF25973">
    <property type="entry name" value="BSH_CzcB"/>
    <property type="match status" value="1"/>
</dbReference>
<feature type="coiled-coil region" evidence="2">
    <location>
        <begin position="145"/>
        <end position="172"/>
    </location>
</feature>
<feature type="transmembrane region" description="Helical" evidence="3">
    <location>
        <begin position="38"/>
        <end position="60"/>
    </location>
</feature>